<organism evidence="1 2">
    <name type="scientific">Trichostrongylus colubriformis</name>
    <name type="common">Black scour worm</name>
    <dbReference type="NCBI Taxonomy" id="6319"/>
    <lineage>
        <taxon>Eukaryota</taxon>
        <taxon>Metazoa</taxon>
        <taxon>Ecdysozoa</taxon>
        <taxon>Nematoda</taxon>
        <taxon>Chromadorea</taxon>
        <taxon>Rhabditida</taxon>
        <taxon>Rhabditina</taxon>
        <taxon>Rhabditomorpha</taxon>
        <taxon>Strongyloidea</taxon>
        <taxon>Trichostrongylidae</taxon>
        <taxon>Trichostrongylus</taxon>
    </lineage>
</organism>
<gene>
    <name evidence="1" type="ORF">GCK32_019744</name>
</gene>
<evidence type="ECO:0000313" key="1">
    <source>
        <dbReference type="EMBL" id="KAK5980876.1"/>
    </source>
</evidence>
<feature type="non-terminal residue" evidence="1">
    <location>
        <position position="88"/>
    </location>
</feature>
<dbReference type="AlphaFoldDB" id="A0AAN8FKN4"/>
<dbReference type="EMBL" id="WIXE01006907">
    <property type="protein sequence ID" value="KAK5980876.1"/>
    <property type="molecule type" value="Genomic_DNA"/>
</dbReference>
<name>A0AAN8FKN4_TRICO</name>
<comment type="caution">
    <text evidence="1">The sequence shown here is derived from an EMBL/GenBank/DDBJ whole genome shotgun (WGS) entry which is preliminary data.</text>
</comment>
<dbReference type="Proteomes" id="UP001331761">
    <property type="component" value="Unassembled WGS sequence"/>
</dbReference>
<sequence>MSSDMRKTIQRFLLLRRTSYNQDVATDECINAKNFSRLQRQICRHPYCTTISLVDHNEGTSFVIRGCAENFGAIDAYFLAKHGDRSCT</sequence>
<evidence type="ECO:0000313" key="2">
    <source>
        <dbReference type="Proteomes" id="UP001331761"/>
    </source>
</evidence>
<accession>A0AAN8FKN4</accession>
<proteinExistence type="predicted"/>
<protein>
    <submittedName>
        <fullName evidence="1">Uncharacterized protein</fullName>
    </submittedName>
</protein>
<reference evidence="1 2" key="1">
    <citation type="submission" date="2019-10" db="EMBL/GenBank/DDBJ databases">
        <title>Assembly and Annotation for the nematode Trichostrongylus colubriformis.</title>
        <authorList>
            <person name="Martin J."/>
        </authorList>
    </citation>
    <scope>NUCLEOTIDE SEQUENCE [LARGE SCALE GENOMIC DNA]</scope>
    <source>
        <strain evidence="1">G859</strain>
        <tissue evidence="1">Whole worm</tissue>
    </source>
</reference>
<keyword evidence="2" id="KW-1185">Reference proteome</keyword>